<protein>
    <submittedName>
        <fullName evidence="1">Uncharacterized protein</fullName>
    </submittedName>
</protein>
<name>C6BPX5_RALP1</name>
<proteinExistence type="predicted"/>
<geneLocation type="plasmid" evidence="1">
    <name>pRp12D01</name>
</geneLocation>
<dbReference type="AlphaFoldDB" id="C6BPX5"/>
<sequence>MRALYEWFADEFDQIIERSQIGLACLRTSGGSAHKSDLTLNLRGSQTNMMNLEDDLPASDPTRMTLFGRSFDVNLPLRLFMVAVTLLVVWTTYIGTHPDVEFPSGVPVDIKSDSSSMTASPGGDAAQPEVKIGSKSTLPAQASNLLRQQFYSAYMATCQINAKAGKTLAAVEMSPQLVSRKVATVMNMPITYTPIGDSAFSLTVSGNVSDDIRFSAEYAEIVAKGRRITPKSCESVAEELRTLSTQQGSGASAGGR</sequence>
<accession>C6BPX5</accession>
<dbReference type="EMBL" id="CP001646">
    <property type="protein sequence ID" value="ACS66249.1"/>
    <property type="molecule type" value="Genomic_DNA"/>
</dbReference>
<reference evidence="1" key="1">
    <citation type="submission" date="2009-06" db="EMBL/GenBank/DDBJ databases">
        <title>Complete sequence plasmid 1 of Ralstonia pickettii 12D.</title>
        <authorList>
            <consortium name="US DOE Joint Genome Institute"/>
            <person name="Lucas S."/>
            <person name="Copeland A."/>
            <person name="Lapidus A."/>
            <person name="Glavina del Rio T."/>
            <person name="Dalin E."/>
            <person name="Tice H."/>
            <person name="Bruce D."/>
            <person name="Goodwin L."/>
            <person name="Pitluck S."/>
            <person name="Sims D."/>
            <person name="Meincke L."/>
            <person name="Brettin T."/>
            <person name="Detter J.C."/>
            <person name="Han C."/>
            <person name="Larimer F."/>
            <person name="Land M."/>
            <person name="Hauser L."/>
            <person name="Kyrpides N."/>
            <person name="Ovchinnikova G."/>
            <person name="Marsh T."/>
            <person name="Richardson P."/>
        </authorList>
    </citation>
    <scope>NUCLEOTIDE SEQUENCE [LARGE SCALE GENOMIC DNA]</scope>
    <source>
        <strain evidence="1">12D</strain>
        <plasmid>12D</plasmid>
        <plasmid evidence="1">pRp12D01</plasmid>
    </source>
</reference>
<evidence type="ECO:0000313" key="1">
    <source>
        <dbReference type="EMBL" id="ACS66249.1"/>
    </source>
</evidence>
<dbReference type="KEGG" id="rpf:Rpic12D_5015"/>
<organism evidence="1">
    <name type="scientific">Ralstonia pickettii (strain 12D)</name>
    <dbReference type="NCBI Taxonomy" id="428406"/>
    <lineage>
        <taxon>Bacteria</taxon>
        <taxon>Pseudomonadati</taxon>
        <taxon>Pseudomonadota</taxon>
        <taxon>Betaproteobacteria</taxon>
        <taxon>Burkholderiales</taxon>
        <taxon>Burkholderiaceae</taxon>
        <taxon>Ralstonia</taxon>
    </lineage>
</organism>
<keyword evidence="1" id="KW-0614">Plasmid</keyword>
<gene>
    <name evidence="1" type="ordered locus">Rpic12D_5015</name>
</gene>
<dbReference type="HOGENOM" id="CLU_1085336_0_0_4"/>